<accession>A0A5C8EWC4</accession>
<evidence type="ECO:0000313" key="2">
    <source>
        <dbReference type="Proteomes" id="UP000325002"/>
    </source>
</evidence>
<dbReference type="EMBL" id="SAYD01000005">
    <property type="protein sequence ID" value="TXJ41172.1"/>
    <property type="molecule type" value="Genomic_DNA"/>
</dbReference>
<protein>
    <submittedName>
        <fullName evidence="1">Uncharacterized protein</fullName>
    </submittedName>
</protein>
<name>A0A5C8EWC4_9SPIR</name>
<proteinExistence type="predicted"/>
<evidence type="ECO:0000313" key="1">
    <source>
        <dbReference type="EMBL" id="TXJ41172.1"/>
    </source>
</evidence>
<gene>
    <name evidence="1" type="ORF">EPJ81_01550</name>
</gene>
<sequence>MNSKIYICSFANLYLLPALKRFYNQAIEMNIFEDIFLYEELNLGKDFTNHFNDKLNYNVRGFGYWCWKPYIILKSLEKIKDGDILVYADTGCHLKKEYIDKMKNYIECAEKYEIVAFELRIPDKFYTKSDLFNYFNVLNNKEITDTNTRCATSLIIKKTDKTIRFVNEWLRVFYDNFNLADDTPSVIKNLDGFIEHRHDQSIFSILSKLYNAKAITNFEDGKEPINFSRDKRGMYSDIIYKITWLIPFKNLRWKLKNILFNKFNNVFYKRLKKLSNSK</sequence>
<dbReference type="RefSeq" id="WP_147778045.1">
    <property type="nucleotide sequence ID" value="NZ_SAYD01000005.1"/>
</dbReference>
<organism evidence="1 2">
    <name type="scientific">Brachyspira aalborgi</name>
    <dbReference type="NCBI Taxonomy" id="29522"/>
    <lineage>
        <taxon>Bacteria</taxon>
        <taxon>Pseudomonadati</taxon>
        <taxon>Spirochaetota</taxon>
        <taxon>Spirochaetia</taxon>
        <taxon>Brachyspirales</taxon>
        <taxon>Brachyspiraceae</taxon>
        <taxon>Brachyspira</taxon>
    </lineage>
</organism>
<reference evidence="1 2" key="1">
    <citation type="journal article" date="1992" name="Lakartidningen">
        <title>[Penicillin V and not amoxicillin is the first choice preparation in acute otitis].</title>
        <authorList>
            <person name="Kamme C."/>
            <person name="Lundgren K."/>
            <person name="Prellner K."/>
        </authorList>
    </citation>
    <scope>NUCLEOTIDE SEQUENCE [LARGE SCALE GENOMIC DNA]</scope>
    <source>
        <strain evidence="1 2">PC3997IV</strain>
    </source>
</reference>
<comment type="caution">
    <text evidence="1">The sequence shown here is derived from an EMBL/GenBank/DDBJ whole genome shotgun (WGS) entry which is preliminary data.</text>
</comment>
<dbReference type="AlphaFoldDB" id="A0A5C8EWC4"/>
<dbReference type="Proteomes" id="UP000325002">
    <property type="component" value="Unassembled WGS sequence"/>
</dbReference>